<dbReference type="EMBL" id="CP116942">
    <property type="protein sequence ID" value="WCO65611.1"/>
    <property type="molecule type" value="Genomic_DNA"/>
</dbReference>
<dbReference type="Pfam" id="PF20260">
    <property type="entry name" value="PUA_4"/>
    <property type="match status" value="1"/>
</dbReference>
<dbReference type="Pfam" id="PF04452">
    <property type="entry name" value="Methyltrans_RNA"/>
    <property type="match status" value="1"/>
</dbReference>
<evidence type="ECO:0000256" key="3">
    <source>
        <dbReference type="ARBA" id="ARBA00012328"/>
    </source>
</evidence>
<dbReference type="GO" id="GO:0005737">
    <property type="term" value="C:cytoplasm"/>
    <property type="evidence" value="ECO:0007669"/>
    <property type="project" value="UniProtKB-SubCell"/>
</dbReference>
<dbReference type="SUPFAM" id="SSF75217">
    <property type="entry name" value="alpha/beta knot"/>
    <property type="match status" value="1"/>
</dbReference>
<evidence type="ECO:0000256" key="6">
    <source>
        <dbReference type="ARBA" id="ARBA00022552"/>
    </source>
</evidence>
<dbReference type="InterPro" id="IPR046887">
    <property type="entry name" value="RsmE_PUA-like"/>
</dbReference>
<dbReference type="PANTHER" id="PTHR30027:SF3">
    <property type="entry name" value="16S RRNA (URACIL(1498)-N(3))-METHYLTRANSFERASE"/>
    <property type="match status" value="1"/>
</dbReference>
<name>A0AAE9Y598_9ACTN</name>
<sequence>MPPRGRGPHVFVADLERPELDDDDHHHLARSLRLRPGDPLTLSDGAGRWRPARFGDRPEPDGAIEEEGAPGPPVVVALAPVKGQRPEWAVQKLTELGVDEIWLLVADRSVVRWEGERAERHRERLARVAREAAMQSRRCTLPVLRTGVGVDAARAHPAGVALAHPGGDPPRLGPALLVGPEGGWSDDELSSAPAVVALGPTVLRAETAAVAAGALLTALRAGVVAPGRSVAPPEDQH</sequence>
<dbReference type="KEGG" id="ima:PO878_13990"/>
<dbReference type="PIRSF" id="PIRSF015601">
    <property type="entry name" value="MTase_slr0722"/>
    <property type="match status" value="1"/>
</dbReference>
<evidence type="ECO:0000313" key="17">
    <source>
        <dbReference type="Proteomes" id="UP001216390"/>
    </source>
</evidence>
<dbReference type="PANTHER" id="PTHR30027">
    <property type="entry name" value="RIBOSOMAL RNA SMALL SUBUNIT METHYLTRANSFERASE E"/>
    <property type="match status" value="1"/>
</dbReference>
<evidence type="ECO:0000256" key="13">
    <source>
        <dbReference type="SAM" id="MobiDB-lite"/>
    </source>
</evidence>
<evidence type="ECO:0000256" key="4">
    <source>
        <dbReference type="ARBA" id="ARBA00013673"/>
    </source>
</evidence>
<protein>
    <recommendedName>
        <fullName evidence="4 12">Ribosomal RNA small subunit methyltransferase E</fullName>
        <ecNumber evidence="3 12">2.1.1.193</ecNumber>
    </recommendedName>
</protein>
<proteinExistence type="inferred from homology"/>
<organism evidence="16 17">
    <name type="scientific">Iamia majanohamensis</name>
    <dbReference type="NCBI Taxonomy" id="467976"/>
    <lineage>
        <taxon>Bacteria</taxon>
        <taxon>Bacillati</taxon>
        <taxon>Actinomycetota</taxon>
        <taxon>Acidimicrobiia</taxon>
        <taxon>Acidimicrobiales</taxon>
        <taxon>Iamiaceae</taxon>
        <taxon>Iamia</taxon>
    </lineage>
</organism>
<evidence type="ECO:0000259" key="15">
    <source>
        <dbReference type="Pfam" id="PF20260"/>
    </source>
</evidence>
<dbReference type="GO" id="GO:0070042">
    <property type="term" value="F:rRNA (uridine-N3-)-methyltransferase activity"/>
    <property type="evidence" value="ECO:0007669"/>
    <property type="project" value="TreeGrafter"/>
</dbReference>
<evidence type="ECO:0000256" key="5">
    <source>
        <dbReference type="ARBA" id="ARBA00022490"/>
    </source>
</evidence>
<evidence type="ECO:0000256" key="8">
    <source>
        <dbReference type="ARBA" id="ARBA00022679"/>
    </source>
</evidence>
<evidence type="ECO:0000256" key="2">
    <source>
        <dbReference type="ARBA" id="ARBA00005528"/>
    </source>
</evidence>
<dbReference type="RefSeq" id="WP_272735138.1">
    <property type="nucleotide sequence ID" value="NZ_CP116942.1"/>
</dbReference>
<keyword evidence="17" id="KW-1185">Reference proteome</keyword>
<dbReference type="CDD" id="cd18084">
    <property type="entry name" value="RsmE-like"/>
    <property type="match status" value="1"/>
</dbReference>
<dbReference type="GO" id="GO:0070475">
    <property type="term" value="P:rRNA base methylation"/>
    <property type="evidence" value="ECO:0007669"/>
    <property type="project" value="TreeGrafter"/>
</dbReference>
<dbReference type="EC" id="2.1.1.193" evidence="3 12"/>
<feature type="domain" description="Ribosomal RNA small subunit methyltransferase E PUA-like" evidence="15">
    <location>
        <begin position="20"/>
        <end position="53"/>
    </location>
</feature>
<keyword evidence="7 12" id="KW-0489">Methyltransferase</keyword>
<comment type="similarity">
    <text evidence="2 12">Belongs to the RNA methyltransferase RsmE family.</text>
</comment>
<feature type="domain" description="Ribosomal RNA small subunit methyltransferase E methyltransferase" evidence="14">
    <location>
        <begin position="73"/>
        <end position="216"/>
    </location>
</feature>
<evidence type="ECO:0000256" key="9">
    <source>
        <dbReference type="ARBA" id="ARBA00022691"/>
    </source>
</evidence>
<evidence type="ECO:0000256" key="10">
    <source>
        <dbReference type="ARBA" id="ARBA00025699"/>
    </source>
</evidence>
<dbReference type="InterPro" id="IPR046886">
    <property type="entry name" value="RsmE_MTase_dom"/>
</dbReference>
<dbReference type="InterPro" id="IPR015947">
    <property type="entry name" value="PUA-like_sf"/>
</dbReference>
<evidence type="ECO:0000256" key="1">
    <source>
        <dbReference type="ARBA" id="ARBA00004496"/>
    </source>
</evidence>
<dbReference type="Proteomes" id="UP001216390">
    <property type="component" value="Chromosome"/>
</dbReference>
<keyword evidence="6 12" id="KW-0698">rRNA processing</keyword>
<evidence type="ECO:0000256" key="12">
    <source>
        <dbReference type="PIRNR" id="PIRNR015601"/>
    </source>
</evidence>
<dbReference type="InterPro" id="IPR029026">
    <property type="entry name" value="tRNA_m1G_MTases_N"/>
</dbReference>
<comment type="function">
    <text evidence="10 12">Specifically methylates the N3 position of the uracil ring of uridine 1498 (m3U1498) in 16S rRNA. Acts on the fully assembled 30S ribosomal subunit.</text>
</comment>
<dbReference type="Gene3D" id="3.40.1280.10">
    <property type="match status" value="1"/>
</dbReference>
<comment type="subcellular location">
    <subcellularLocation>
        <location evidence="1 12">Cytoplasm</location>
    </subcellularLocation>
</comment>
<dbReference type="SUPFAM" id="SSF88697">
    <property type="entry name" value="PUA domain-like"/>
    <property type="match status" value="1"/>
</dbReference>
<evidence type="ECO:0000259" key="14">
    <source>
        <dbReference type="Pfam" id="PF04452"/>
    </source>
</evidence>
<evidence type="ECO:0000256" key="7">
    <source>
        <dbReference type="ARBA" id="ARBA00022603"/>
    </source>
</evidence>
<dbReference type="NCBIfam" id="TIGR00046">
    <property type="entry name" value="RsmE family RNA methyltransferase"/>
    <property type="match status" value="1"/>
</dbReference>
<dbReference type="InterPro" id="IPR006700">
    <property type="entry name" value="RsmE"/>
</dbReference>
<dbReference type="InterPro" id="IPR029028">
    <property type="entry name" value="Alpha/beta_knot_MTases"/>
</dbReference>
<evidence type="ECO:0000256" key="11">
    <source>
        <dbReference type="ARBA" id="ARBA00047944"/>
    </source>
</evidence>
<feature type="region of interest" description="Disordered" evidence="13">
    <location>
        <begin position="35"/>
        <end position="71"/>
    </location>
</feature>
<keyword evidence="8 12" id="KW-0808">Transferase</keyword>
<gene>
    <name evidence="16" type="ORF">PO878_13990</name>
</gene>
<accession>A0AAE9Y598</accession>
<reference evidence="16" key="1">
    <citation type="submission" date="2023-01" db="EMBL/GenBank/DDBJ databases">
        <title>The diversity of Class Acidimicrobiia in South China Sea sediment environments and the proposal of Iamia marina sp. nov., a novel species of the genus Iamia.</title>
        <authorList>
            <person name="He Y."/>
            <person name="Tian X."/>
        </authorList>
    </citation>
    <scope>NUCLEOTIDE SEQUENCE</scope>
    <source>
        <strain evidence="16">DSM 19957</strain>
    </source>
</reference>
<comment type="catalytic activity">
    <reaction evidence="11 12">
        <text>uridine(1498) in 16S rRNA + S-adenosyl-L-methionine = N(3)-methyluridine(1498) in 16S rRNA + S-adenosyl-L-homocysteine + H(+)</text>
        <dbReference type="Rhea" id="RHEA:42920"/>
        <dbReference type="Rhea" id="RHEA-COMP:10283"/>
        <dbReference type="Rhea" id="RHEA-COMP:10284"/>
        <dbReference type="ChEBI" id="CHEBI:15378"/>
        <dbReference type="ChEBI" id="CHEBI:57856"/>
        <dbReference type="ChEBI" id="CHEBI:59789"/>
        <dbReference type="ChEBI" id="CHEBI:65315"/>
        <dbReference type="ChEBI" id="CHEBI:74502"/>
        <dbReference type="EC" id="2.1.1.193"/>
    </reaction>
</comment>
<keyword evidence="9 12" id="KW-0949">S-adenosyl-L-methionine</keyword>
<keyword evidence="5 12" id="KW-0963">Cytoplasm</keyword>
<dbReference type="AlphaFoldDB" id="A0AAE9Y598"/>
<evidence type="ECO:0000313" key="16">
    <source>
        <dbReference type="EMBL" id="WCO65611.1"/>
    </source>
</evidence>